<dbReference type="PRINTS" id="PR00502">
    <property type="entry name" value="NUDIXFAMILY"/>
</dbReference>
<dbReference type="SUPFAM" id="SSF55811">
    <property type="entry name" value="Nudix"/>
    <property type="match status" value="2"/>
</dbReference>
<dbReference type="Pfam" id="PF00293">
    <property type="entry name" value="NUDIX"/>
    <property type="match status" value="2"/>
</dbReference>
<evidence type="ECO:0000259" key="7">
    <source>
        <dbReference type="PROSITE" id="PS51462"/>
    </source>
</evidence>
<keyword evidence="4" id="KW-0460">Magnesium</keyword>
<feature type="domain" description="Nudix hydrolase" evidence="7">
    <location>
        <begin position="1"/>
        <end position="106"/>
    </location>
</feature>
<evidence type="ECO:0000256" key="3">
    <source>
        <dbReference type="ARBA" id="ARBA00022801"/>
    </source>
</evidence>
<evidence type="ECO:0000256" key="4">
    <source>
        <dbReference type="ARBA" id="ARBA00022842"/>
    </source>
</evidence>
<dbReference type="Gene3D" id="3.90.79.10">
    <property type="entry name" value="Nucleoside Triphosphate Pyrophosphohydrolase"/>
    <property type="match status" value="2"/>
</dbReference>
<dbReference type="InterPro" id="IPR020084">
    <property type="entry name" value="NUDIX_hydrolase_CS"/>
</dbReference>
<accession>A0A6J4QN45</accession>
<proteinExistence type="inferred from homology"/>
<name>A0A6J4QN45_9ACTN</name>
<evidence type="ECO:0000256" key="1">
    <source>
        <dbReference type="ARBA" id="ARBA00001946"/>
    </source>
</evidence>
<reference evidence="8" key="1">
    <citation type="submission" date="2020-02" db="EMBL/GenBank/DDBJ databases">
        <authorList>
            <person name="Meier V. D."/>
        </authorList>
    </citation>
    <scope>NUCLEOTIDE SEQUENCE</scope>
    <source>
        <strain evidence="8">AVDCRST_MAG58</strain>
    </source>
</reference>
<organism evidence="8">
    <name type="scientific">uncultured Rubrobacteraceae bacterium</name>
    <dbReference type="NCBI Taxonomy" id="349277"/>
    <lineage>
        <taxon>Bacteria</taxon>
        <taxon>Bacillati</taxon>
        <taxon>Actinomycetota</taxon>
        <taxon>Rubrobacteria</taxon>
        <taxon>Rubrobacterales</taxon>
        <taxon>Rubrobacteraceae</taxon>
        <taxon>environmental samples</taxon>
    </lineage>
</organism>
<evidence type="ECO:0000256" key="6">
    <source>
        <dbReference type="SAM" id="MobiDB-lite"/>
    </source>
</evidence>
<protein>
    <submittedName>
        <fullName evidence="8">GDP-mannose mannosyl hydrolase</fullName>
    </submittedName>
</protein>
<dbReference type="PROSITE" id="PS51462">
    <property type="entry name" value="NUDIX"/>
    <property type="match status" value="2"/>
</dbReference>
<sequence length="273" mass="30938">MLLLQRPTGTWEPPAGRLQPGESFEEGAVRELYEETGILIPPQRIIATWVGEAPSKRRLASVTYAGRVGRGEVRLSEEHLDHRWVTLGEWMSLPSWWSHENIQRIAGPVAAVRKPPLHEPPPPLEPREDTGVVPANLGAGAVLVDLEDAEPRVLLLRRRKPPVGLWENPGGMLEEGEDFEACAGRELYEETGVRTGIEDPWWARVEPWHNPDDPELYAGVGFLAKHRGEEIEPEAAAHDASVWVTETEWRSLRTWYTKRESDVLWRAVREMQP</sequence>
<evidence type="ECO:0000313" key="8">
    <source>
        <dbReference type="EMBL" id="CAA9442178.1"/>
    </source>
</evidence>
<dbReference type="AlphaFoldDB" id="A0A6J4QN45"/>
<evidence type="ECO:0000256" key="5">
    <source>
        <dbReference type="RuleBase" id="RU003476"/>
    </source>
</evidence>
<dbReference type="InterPro" id="IPR015797">
    <property type="entry name" value="NUDIX_hydrolase-like_dom_sf"/>
</dbReference>
<dbReference type="EMBL" id="CADCVF010000001">
    <property type="protein sequence ID" value="CAA9442178.1"/>
    <property type="molecule type" value="Genomic_DNA"/>
</dbReference>
<feature type="region of interest" description="Disordered" evidence="6">
    <location>
        <begin position="1"/>
        <end position="21"/>
    </location>
</feature>
<dbReference type="PANTHER" id="PTHR43046:SF12">
    <property type="entry name" value="GDP-MANNOSE MANNOSYL HYDROLASE"/>
    <property type="match status" value="1"/>
</dbReference>
<keyword evidence="3 5" id="KW-0378">Hydrolase</keyword>
<comment type="cofactor">
    <cofactor evidence="1">
        <name>Mg(2+)</name>
        <dbReference type="ChEBI" id="CHEBI:18420"/>
    </cofactor>
</comment>
<dbReference type="PROSITE" id="PS00893">
    <property type="entry name" value="NUDIX_BOX"/>
    <property type="match status" value="2"/>
</dbReference>
<gene>
    <name evidence="8" type="ORF">AVDCRST_MAG58-64</name>
</gene>
<dbReference type="InterPro" id="IPR020476">
    <property type="entry name" value="Nudix_hydrolase"/>
</dbReference>
<evidence type="ECO:0000256" key="2">
    <source>
        <dbReference type="ARBA" id="ARBA00005582"/>
    </source>
</evidence>
<dbReference type="PANTHER" id="PTHR43046">
    <property type="entry name" value="GDP-MANNOSE MANNOSYL HYDROLASE"/>
    <property type="match status" value="1"/>
</dbReference>
<dbReference type="InterPro" id="IPR000086">
    <property type="entry name" value="NUDIX_hydrolase_dom"/>
</dbReference>
<dbReference type="GO" id="GO:0016787">
    <property type="term" value="F:hydrolase activity"/>
    <property type="evidence" value="ECO:0007669"/>
    <property type="project" value="UniProtKB-KW"/>
</dbReference>
<feature type="domain" description="Nudix hydrolase" evidence="7">
    <location>
        <begin position="134"/>
        <end position="267"/>
    </location>
</feature>
<comment type="similarity">
    <text evidence="2 5">Belongs to the Nudix hydrolase family.</text>
</comment>